<gene>
    <name evidence="3" type="ORF">ACD591_14520</name>
    <name evidence="2" type="ORF">FOE74_04805</name>
</gene>
<dbReference type="EMBL" id="JBGOGF010000008">
    <property type="protein sequence ID" value="MFA1772512.1"/>
    <property type="molecule type" value="Genomic_DNA"/>
</dbReference>
<dbReference type="RefSeq" id="WP_149097443.1">
    <property type="nucleotide sequence ID" value="NZ_BMMG01000001.1"/>
</dbReference>
<accession>A0A5M8QTM5</accession>
<reference evidence="2 4" key="1">
    <citation type="submission" date="2019-07" db="EMBL/GenBank/DDBJ databases">
        <authorList>
            <person name="Qu J.-H."/>
        </authorList>
    </citation>
    <scope>NUCLEOTIDE SEQUENCE [LARGE SCALE GENOMIC DNA]</scope>
    <source>
        <strain evidence="2 4">MDT1-10-3</strain>
    </source>
</reference>
<comment type="caution">
    <text evidence="2">The sequence shown here is derived from an EMBL/GenBank/DDBJ whole genome shotgun (WGS) entry which is preliminary data.</text>
</comment>
<reference evidence="3 5" key="3">
    <citation type="submission" date="2024-08" db="EMBL/GenBank/DDBJ databases">
        <authorList>
            <person name="Wei W."/>
        </authorList>
    </citation>
    <scope>NUCLEOTIDE SEQUENCE [LARGE SCALE GENOMIC DNA]</scope>
    <source>
        <strain evidence="3 5">XU2</strain>
    </source>
</reference>
<sequence>MTLKQEYRQFLEENFRGLKIKAPLFFNWGNALRFDLQVGETNTDEYFQEVERRAIALFEAAFKLNDRIYLVLQERTDKRGKIRFSNYCFKQIKGLTKEGLTYFKVHRLYEPADKTDIWNVAVAKLTTDRVDYRNILAAISVVDFPPRQPRLDSRGFLTHKEVFFLNIDRKLIYYMYDDRGLDIVAKDRETLLPIYHEFNDWILECNREQIDNALKKNGL</sequence>
<dbReference type="OrthoDB" id="72213at2"/>
<evidence type="ECO:0000313" key="4">
    <source>
        <dbReference type="Proteomes" id="UP000323866"/>
    </source>
</evidence>
<dbReference type="AlphaFoldDB" id="A0A5M8QTM5"/>
<evidence type="ECO:0000313" key="3">
    <source>
        <dbReference type="EMBL" id="MFA1772512.1"/>
    </source>
</evidence>
<organism evidence="2 4">
    <name type="scientific">Rufibacter glacialis</name>
    <dbReference type="NCBI Taxonomy" id="1259555"/>
    <lineage>
        <taxon>Bacteria</taxon>
        <taxon>Pseudomonadati</taxon>
        <taxon>Bacteroidota</taxon>
        <taxon>Cytophagia</taxon>
        <taxon>Cytophagales</taxon>
        <taxon>Hymenobacteraceae</taxon>
        <taxon>Rufibacter</taxon>
    </lineage>
</organism>
<protein>
    <submittedName>
        <fullName evidence="2">DUF3885 domain-containing protein</fullName>
    </submittedName>
</protein>
<dbReference type="EMBL" id="VKKZ01000010">
    <property type="protein sequence ID" value="KAA6437823.1"/>
    <property type="molecule type" value="Genomic_DNA"/>
</dbReference>
<evidence type="ECO:0000313" key="5">
    <source>
        <dbReference type="Proteomes" id="UP001570846"/>
    </source>
</evidence>
<keyword evidence="5" id="KW-1185">Reference proteome</keyword>
<feature type="domain" description="DUF3885" evidence="1">
    <location>
        <begin position="8"/>
        <end position="206"/>
    </location>
</feature>
<evidence type="ECO:0000259" key="1">
    <source>
        <dbReference type="Pfam" id="PF13021"/>
    </source>
</evidence>
<dbReference type="Pfam" id="PF13021">
    <property type="entry name" value="DUF3885"/>
    <property type="match status" value="1"/>
</dbReference>
<dbReference type="Proteomes" id="UP001570846">
    <property type="component" value="Unassembled WGS sequence"/>
</dbReference>
<dbReference type="Proteomes" id="UP000323866">
    <property type="component" value="Unassembled WGS sequence"/>
</dbReference>
<reference evidence="2 4" key="2">
    <citation type="submission" date="2019-09" db="EMBL/GenBank/DDBJ databases">
        <title>A bacterium isolated from glacier soil.</title>
        <authorList>
            <person name="Liu Q."/>
        </authorList>
    </citation>
    <scope>NUCLEOTIDE SEQUENCE [LARGE SCALE GENOMIC DNA]</scope>
    <source>
        <strain evidence="2 4">MDT1-10-3</strain>
    </source>
</reference>
<name>A0A5M8QTM5_9BACT</name>
<proteinExistence type="predicted"/>
<evidence type="ECO:0000313" key="2">
    <source>
        <dbReference type="EMBL" id="KAA6437823.1"/>
    </source>
</evidence>
<dbReference type="InterPro" id="IPR024976">
    <property type="entry name" value="DUF3885"/>
</dbReference>